<dbReference type="PRINTS" id="PR00169">
    <property type="entry name" value="KCHANNEL"/>
</dbReference>
<keyword evidence="6" id="KW-0851">Voltage-gated channel</keyword>
<evidence type="ECO:0000256" key="7">
    <source>
        <dbReference type="ARBA" id="ARBA00022958"/>
    </source>
</evidence>
<gene>
    <name evidence="14" type="ORF">LF41_2279</name>
</gene>
<accession>A0A0A2WM27</accession>
<dbReference type="InterPro" id="IPR005821">
    <property type="entry name" value="Ion_trans_dom"/>
</dbReference>
<keyword evidence="2" id="KW-0813">Transport</keyword>
<evidence type="ECO:0000256" key="10">
    <source>
        <dbReference type="ARBA" id="ARBA00023136"/>
    </source>
</evidence>
<protein>
    <submittedName>
        <fullName evidence="14">Potassium channel protein</fullName>
    </submittedName>
</protein>
<evidence type="ECO:0000256" key="1">
    <source>
        <dbReference type="ARBA" id="ARBA00004141"/>
    </source>
</evidence>
<evidence type="ECO:0000256" key="5">
    <source>
        <dbReference type="ARBA" id="ARBA00022826"/>
    </source>
</evidence>
<keyword evidence="4 12" id="KW-0812">Transmembrane</keyword>
<dbReference type="GO" id="GO:0005249">
    <property type="term" value="F:voltage-gated potassium channel activity"/>
    <property type="evidence" value="ECO:0007669"/>
    <property type="project" value="InterPro"/>
</dbReference>
<keyword evidence="10 12" id="KW-0472">Membrane</keyword>
<dbReference type="Pfam" id="PF00520">
    <property type="entry name" value="Ion_trans"/>
    <property type="match status" value="1"/>
</dbReference>
<dbReference type="PRINTS" id="PR01459">
    <property type="entry name" value="KCNQCHANNEL"/>
</dbReference>
<dbReference type="PATRIC" id="fig|1300345.3.peg.856"/>
<keyword evidence="8 12" id="KW-1133">Transmembrane helix</keyword>
<evidence type="ECO:0000256" key="9">
    <source>
        <dbReference type="ARBA" id="ARBA00023065"/>
    </source>
</evidence>
<dbReference type="Gene3D" id="1.10.287.70">
    <property type="match status" value="1"/>
</dbReference>
<dbReference type="AlphaFoldDB" id="A0A0A2WM27"/>
<keyword evidence="9" id="KW-0406">Ion transport</keyword>
<keyword evidence="11 14" id="KW-0407">Ion channel</keyword>
<evidence type="ECO:0000256" key="4">
    <source>
        <dbReference type="ARBA" id="ARBA00022692"/>
    </source>
</evidence>
<evidence type="ECO:0000256" key="11">
    <source>
        <dbReference type="ARBA" id="ARBA00023303"/>
    </source>
</evidence>
<dbReference type="OrthoDB" id="9799090at2"/>
<dbReference type="EMBL" id="JRKJ01000005">
    <property type="protein sequence ID" value="KGQ19777.1"/>
    <property type="molecule type" value="Genomic_DNA"/>
</dbReference>
<evidence type="ECO:0000256" key="6">
    <source>
        <dbReference type="ARBA" id="ARBA00022882"/>
    </source>
</evidence>
<feature type="transmembrane region" description="Helical" evidence="12">
    <location>
        <begin position="156"/>
        <end position="177"/>
    </location>
</feature>
<comment type="caution">
    <text evidence="14">The sequence shown here is derived from an EMBL/GenBank/DDBJ whole genome shotgun (WGS) entry which is preliminary data.</text>
</comment>
<keyword evidence="15" id="KW-1185">Reference proteome</keyword>
<evidence type="ECO:0000256" key="3">
    <source>
        <dbReference type="ARBA" id="ARBA00022538"/>
    </source>
</evidence>
<dbReference type="eggNOG" id="COG0664">
    <property type="taxonomic scope" value="Bacteria"/>
</dbReference>
<proteinExistence type="predicted"/>
<reference evidence="14 15" key="1">
    <citation type="submission" date="2014-09" db="EMBL/GenBank/DDBJ databases">
        <title>Genome sequences of Lysobacter dokdonensis DS-58.</title>
        <authorList>
            <person name="Kim J.F."/>
            <person name="Kwak M.-J."/>
        </authorList>
    </citation>
    <scope>NUCLEOTIDE SEQUENCE [LARGE SCALE GENOMIC DNA]</scope>
    <source>
        <strain evidence="14 15">DS-58</strain>
    </source>
</reference>
<feature type="transmembrane region" description="Helical" evidence="12">
    <location>
        <begin position="25"/>
        <end position="44"/>
    </location>
</feature>
<name>A0A0A2WM27_9GAMM</name>
<dbReference type="InterPro" id="IPR003937">
    <property type="entry name" value="K_chnl_volt-dep_KCNQ"/>
</dbReference>
<dbReference type="GO" id="GO:0008076">
    <property type="term" value="C:voltage-gated potassium channel complex"/>
    <property type="evidence" value="ECO:0007669"/>
    <property type="project" value="InterPro"/>
</dbReference>
<dbReference type="InterPro" id="IPR028325">
    <property type="entry name" value="VG_K_chnl"/>
</dbReference>
<keyword evidence="5" id="KW-0631">Potassium channel</keyword>
<feature type="transmembrane region" description="Helical" evidence="12">
    <location>
        <begin position="56"/>
        <end position="74"/>
    </location>
</feature>
<dbReference type="PANTHER" id="PTHR11537">
    <property type="entry name" value="VOLTAGE-GATED POTASSIUM CHANNEL"/>
    <property type="match status" value="1"/>
</dbReference>
<dbReference type="PANTHER" id="PTHR11537:SF254">
    <property type="entry name" value="POTASSIUM VOLTAGE-GATED CHANNEL PROTEIN SHAB"/>
    <property type="match status" value="1"/>
</dbReference>
<dbReference type="GO" id="GO:0001508">
    <property type="term" value="P:action potential"/>
    <property type="evidence" value="ECO:0007669"/>
    <property type="project" value="TreeGrafter"/>
</dbReference>
<evidence type="ECO:0000259" key="13">
    <source>
        <dbReference type="Pfam" id="PF00520"/>
    </source>
</evidence>
<evidence type="ECO:0000256" key="8">
    <source>
        <dbReference type="ARBA" id="ARBA00022989"/>
    </source>
</evidence>
<evidence type="ECO:0000313" key="14">
    <source>
        <dbReference type="EMBL" id="KGQ19777.1"/>
    </source>
</evidence>
<dbReference type="Proteomes" id="UP000030518">
    <property type="component" value="Unassembled WGS sequence"/>
</dbReference>
<feature type="domain" description="Ion transport" evidence="13">
    <location>
        <begin position="27"/>
        <end position="244"/>
    </location>
</feature>
<dbReference type="RefSeq" id="WP_084073382.1">
    <property type="nucleotide sequence ID" value="NZ_JRKJ01000005.1"/>
</dbReference>
<dbReference type="InterPro" id="IPR027359">
    <property type="entry name" value="Volt_channel_dom_sf"/>
</dbReference>
<comment type="subcellular location">
    <subcellularLocation>
        <location evidence="1">Membrane</location>
        <topology evidence="1">Multi-pass membrane protein</topology>
    </subcellularLocation>
</comment>
<keyword evidence="7" id="KW-0630">Potassium</keyword>
<dbReference type="SUPFAM" id="SSF81324">
    <property type="entry name" value="Voltage-gated potassium channels"/>
    <property type="match status" value="1"/>
</dbReference>
<dbReference type="STRING" id="1300345.LF41_2279"/>
<keyword evidence="3" id="KW-0633">Potassium transport</keyword>
<feature type="transmembrane region" description="Helical" evidence="12">
    <location>
        <begin position="94"/>
        <end position="113"/>
    </location>
</feature>
<evidence type="ECO:0000256" key="2">
    <source>
        <dbReference type="ARBA" id="ARBA00022448"/>
    </source>
</evidence>
<feature type="transmembrane region" description="Helical" evidence="12">
    <location>
        <begin position="217"/>
        <end position="241"/>
    </location>
</feature>
<sequence length="253" mass="27643">MIAVEDFRARIHAGLSGSLPGRLTWAQRFSAAMILLSVGFAIAITEPDIAARVGRWISPIELAFATWFAAEYLLRLWSVGEDPRYAGLQGRVRYAVTPMALLDLLSIAPFFAGWGSQSFVIRLLRLFRLLALSRLVRYSMAMRLVLDSIYSRRHELLFSISLAGSVILISAAALYSVEAELQPDAFGSIPRALWWSVCTLTTVGYGDVVPHTAWGKVFAGLTAMSGIGLIAMPTGILAGAFSEAFAAKRRNTE</sequence>
<evidence type="ECO:0000256" key="12">
    <source>
        <dbReference type="SAM" id="Phobius"/>
    </source>
</evidence>
<organism evidence="14 15">
    <name type="scientific">Lysobacter dokdonensis DS-58</name>
    <dbReference type="NCBI Taxonomy" id="1300345"/>
    <lineage>
        <taxon>Bacteria</taxon>
        <taxon>Pseudomonadati</taxon>
        <taxon>Pseudomonadota</taxon>
        <taxon>Gammaproteobacteria</taxon>
        <taxon>Lysobacterales</taxon>
        <taxon>Lysobacteraceae</taxon>
        <taxon>Noviluteimonas</taxon>
    </lineage>
</organism>
<evidence type="ECO:0000313" key="15">
    <source>
        <dbReference type="Proteomes" id="UP000030518"/>
    </source>
</evidence>
<dbReference type="Gene3D" id="1.20.120.350">
    <property type="entry name" value="Voltage-gated potassium channels. Chain C"/>
    <property type="match status" value="1"/>
</dbReference>